<dbReference type="SUPFAM" id="SSF75217">
    <property type="entry name" value="alpha/beta knot"/>
    <property type="match status" value="1"/>
</dbReference>
<dbReference type="GO" id="GO:0003723">
    <property type="term" value="F:RNA binding"/>
    <property type="evidence" value="ECO:0007669"/>
    <property type="project" value="InterPro"/>
</dbReference>
<accession>Q2W5E2</accession>
<proteinExistence type="inferred from homology"/>
<comment type="catalytic activity">
    <reaction evidence="5">
        <text>cytidine(32) in tRNA + S-adenosyl-L-methionine = 2'-O-methylcytidine(32) in tRNA + S-adenosyl-L-homocysteine + H(+)</text>
        <dbReference type="Rhea" id="RHEA:42932"/>
        <dbReference type="Rhea" id="RHEA-COMP:10288"/>
        <dbReference type="Rhea" id="RHEA-COMP:10289"/>
        <dbReference type="ChEBI" id="CHEBI:15378"/>
        <dbReference type="ChEBI" id="CHEBI:57856"/>
        <dbReference type="ChEBI" id="CHEBI:59789"/>
        <dbReference type="ChEBI" id="CHEBI:74495"/>
        <dbReference type="ChEBI" id="CHEBI:82748"/>
        <dbReference type="EC" id="2.1.1.200"/>
    </reaction>
</comment>
<evidence type="ECO:0000259" key="6">
    <source>
        <dbReference type="Pfam" id="PF00588"/>
    </source>
</evidence>
<dbReference type="EMBL" id="AP007255">
    <property type="protein sequence ID" value="BAE50933.1"/>
    <property type="molecule type" value="Genomic_DNA"/>
</dbReference>
<keyword evidence="2 5" id="KW-0489">Methyltransferase</keyword>
<dbReference type="PIRSF" id="PIRSF004808">
    <property type="entry name" value="LasT"/>
    <property type="match status" value="1"/>
</dbReference>
<evidence type="ECO:0000256" key="1">
    <source>
        <dbReference type="ARBA" id="ARBA00007228"/>
    </source>
</evidence>
<gene>
    <name evidence="5" type="primary">trmJ</name>
    <name evidence="7" type="ordered locus">amb2129</name>
</gene>
<organism evidence="7 8">
    <name type="scientific">Paramagnetospirillum magneticum (strain ATCC 700264 / AMB-1)</name>
    <name type="common">Magnetospirillum magneticum</name>
    <dbReference type="NCBI Taxonomy" id="342108"/>
    <lineage>
        <taxon>Bacteria</taxon>
        <taxon>Pseudomonadati</taxon>
        <taxon>Pseudomonadota</taxon>
        <taxon>Alphaproteobacteria</taxon>
        <taxon>Rhodospirillales</taxon>
        <taxon>Magnetospirillaceae</taxon>
        <taxon>Paramagnetospirillum</taxon>
    </lineage>
</organism>
<dbReference type="Pfam" id="PF00588">
    <property type="entry name" value="SpoU_methylase"/>
    <property type="match status" value="1"/>
</dbReference>
<dbReference type="Gene3D" id="1.10.8.590">
    <property type="match status" value="1"/>
</dbReference>
<comment type="function">
    <text evidence="5">Catalyzes the formation of 2'O-methylated cytidine (Cm32) or 2'O-methylated uridine (Um32) at position 32 in tRNA.</text>
</comment>
<comment type="similarity">
    <text evidence="1">Belongs to the class IV-like SAM-binding methyltransferase superfamily. RNA methyltransferase TrmH family.</text>
</comment>
<dbReference type="PANTHER" id="PTHR42786">
    <property type="entry name" value="TRNA/RRNA METHYLTRANSFERASE"/>
    <property type="match status" value="1"/>
</dbReference>
<dbReference type="CDD" id="cd18093">
    <property type="entry name" value="SpoU-like_TrmJ"/>
    <property type="match status" value="1"/>
</dbReference>
<dbReference type="AlphaFoldDB" id="Q2W5E2"/>
<evidence type="ECO:0000256" key="4">
    <source>
        <dbReference type="ARBA" id="ARBA00022691"/>
    </source>
</evidence>
<comment type="catalytic activity">
    <reaction evidence="5">
        <text>uridine(32) in tRNA + S-adenosyl-L-methionine = 2'-O-methyluridine(32) in tRNA + S-adenosyl-L-homocysteine + H(+)</text>
        <dbReference type="Rhea" id="RHEA:42936"/>
        <dbReference type="Rhea" id="RHEA-COMP:10107"/>
        <dbReference type="Rhea" id="RHEA-COMP:10290"/>
        <dbReference type="ChEBI" id="CHEBI:15378"/>
        <dbReference type="ChEBI" id="CHEBI:57856"/>
        <dbReference type="ChEBI" id="CHEBI:59789"/>
        <dbReference type="ChEBI" id="CHEBI:65315"/>
        <dbReference type="ChEBI" id="CHEBI:74478"/>
        <dbReference type="EC" id="2.1.1.200"/>
    </reaction>
</comment>
<keyword evidence="8" id="KW-1185">Reference proteome</keyword>
<evidence type="ECO:0000313" key="7">
    <source>
        <dbReference type="EMBL" id="BAE50933.1"/>
    </source>
</evidence>
<dbReference type="RefSeq" id="WP_011384528.1">
    <property type="nucleotide sequence ID" value="NC_007626.1"/>
</dbReference>
<evidence type="ECO:0000313" key="8">
    <source>
        <dbReference type="Proteomes" id="UP000007058"/>
    </source>
</evidence>
<dbReference type="InterPro" id="IPR001537">
    <property type="entry name" value="SpoU_MeTrfase"/>
</dbReference>
<sequence>MTVSATSRPGPAIILVRPQLSENIGTAARAMLNCGLTDMRIVAPREGWLSEKAIAAASGADRLLLSAKVFEQTKDAVADLNRVWATTGRDRYMTKPVDTPREAAAHMRAAHAEGQTFGVLFGPERTGLENDDVAVADTVLTVPLNPEYCSLNLAQAVLLVSYEWHQCEAAETLPPMTKGAEGPATKEKLIFFFEHLERELDACGFLRVPDKRPVMVRNIRNMFQRANLTGQEIQTLHGIVHELVTYRHQKGEGKA</sequence>
<feature type="domain" description="tRNA/rRNA methyltransferase SpoU type" evidence="6">
    <location>
        <begin position="12"/>
        <end position="162"/>
    </location>
</feature>
<comment type="subcellular location">
    <subcellularLocation>
        <location evidence="5">Cytoplasm</location>
    </subcellularLocation>
</comment>
<evidence type="ECO:0000256" key="3">
    <source>
        <dbReference type="ARBA" id="ARBA00022679"/>
    </source>
</evidence>
<keyword evidence="4 5" id="KW-0949">S-adenosyl-L-methionine</keyword>
<dbReference type="STRING" id="342108.amb2129"/>
<keyword evidence="3" id="KW-0808">Transferase</keyword>
<reference evidence="7 8" key="1">
    <citation type="journal article" date="2005" name="DNA Res.">
        <title>Complete genome sequence of the facultative anaerobic magnetotactic bacterium Magnetospirillum sp. strain AMB-1.</title>
        <authorList>
            <person name="Matsunaga T."/>
            <person name="Okamura Y."/>
            <person name="Fukuda Y."/>
            <person name="Wahyudi A.T."/>
            <person name="Murase Y."/>
            <person name="Takeyama H."/>
        </authorList>
    </citation>
    <scope>NUCLEOTIDE SEQUENCE [LARGE SCALE GENOMIC DNA]</scope>
    <source>
        <strain evidence="8">ATCC 700264 / AMB-1</strain>
    </source>
</reference>
<dbReference type="InterPro" id="IPR029026">
    <property type="entry name" value="tRNA_m1G_MTases_N"/>
</dbReference>
<dbReference type="InterPro" id="IPR029028">
    <property type="entry name" value="Alpha/beta_knot_MTases"/>
</dbReference>
<dbReference type="NCBIfam" id="TIGR00050">
    <property type="entry name" value="rRNA_methyl_1"/>
    <property type="match status" value="1"/>
</dbReference>
<dbReference type="GO" id="GO:0106339">
    <property type="term" value="F:tRNA (cytidine(32)-2'-O)-methyltransferase activity"/>
    <property type="evidence" value="ECO:0007669"/>
    <property type="project" value="RHEA"/>
</dbReference>
<dbReference type="EC" id="2.1.1.200" evidence="5"/>
<dbReference type="GO" id="GO:0002128">
    <property type="term" value="P:tRNA nucleoside ribose methylation"/>
    <property type="evidence" value="ECO:0007669"/>
    <property type="project" value="TreeGrafter"/>
</dbReference>
<protein>
    <recommendedName>
        <fullName evidence="5">tRNA (cytidine/uridine-2'-O-)-methyltransferase TrmJ</fullName>
        <ecNumber evidence="5">2.1.1.200</ecNumber>
    </recommendedName>
    <alternativeName>
        <fullName evidence="5">tRNA (cytidine(32)/uridine(32)-2'-O)-methyltransferase</fullName>
    </alternativeName>
    <alternativeName>
        <fullName evidence="5">tRNA Cm32/Um32 methyltransferase</fullName>
    </alternativeName>
</protein>
<dbReference type="InterPro" id="IPR004384">
    <property type="entry name" value="RNA_MeTrfase_TrmJ/LasT"/>
</dbReference>
<dbReference type="GO" id="GO:0160206">
    <property type="term" value="F:tRNA (cytidine(32)/uridine(32)-2'-O)-methyltransferase activity"/>
    <property type="evidence" value="ECO:0007669"/>
    <property type="project" value="UniProtKB-EC"/>
</dbReference>
<dbReference type="OrthoDB" id="9806346at2"/>
<dbReference type="Gene3D" id="3.40.1280.10">
    <property type="match status" value="1"/>
</dbReference>
<dbReference type="Proteomes" id="UP000007058">
    <property type="component" value="Chromosome"/>
</dbReference>
<evidence type="ECO:0000256" key="5">
    <source>
        <dbReference type="RuleBase" id="RU362024"/>
    </source>
</evidence>
<keyword evidence="5" id="KW-0819">tRNA processing</keyword>
<dbReference type="PANTHER" id="PTHR42786:SF7">
    <property type="entry name" value="TRNA_RRNA METHYLTRANSFERASE SPOU TYPE DOMAIN-CONTAINING PROTEIN"/>
    <property type="match status" value="1"/>
</dbReference>
<dbReference type="HOGENOM" id="CLU_056931_1_0_5"/>
<dbReference type="KEGG" id="mag:amb2129"/>
<evidence type="ECO:0000256" key="2">
    <source>
        <dbReference type="ARBA" id="ARBA00022603"/>
    </source>
</evidence>
<keyword evidence="5" id="KW-0963">Cytoplasm</keyword>
<name>Q2W5E2_PARM1</name>
<comment type="subunit">
    <text evidence="5">Homodimer.</text>
</comment>
<dbReference type="GO" id="GO:0005829">
    <property type="term" value="C:cytosol"/>
    <property type="evidence" value="ECO:0007669"/>
    <property type="project" value="TreeGrafter"/>
</dbReference>